<sequence length="72" mass="8353">MEKITEQKHIFLDLMSDALEVKALLDLSIGVFKSENFIEFDRLQIATLLSVTKEKLQKLINKLDSEDMKKIN</sequence>
<gene>
    <name evidence="1" type="ORF">IAC10_13730</name>
</gene>
<reference evidence="1" key="1">
    <citation type="submission" date="2020-10" db="EMBL/GenBank/DDBJ databases">
        <authorList>
            <person name="Gilroy R."/>
        </authorList>
    </citation>
    <scope>NUCLEOTIDE SEQUENCE</scope>
    <source>
        <strain evidence="1">6276</strain>
    </source>
</reference>
<dbReference type="Proteomes" id="UP000823928">
    <property type="component" value="Unassembled WGS sequence"/>
</dbReference>
<protein>
    <submittedName>
        <fullName evidence="1">Uncharacterized protein</fullName>
    </submittedName>
</protein>
<proteinExistence type="predicted"/>
<evidence type="ECO:0000313" key="1">
    <source>
        <dbReference type="EMBL" id="HIS37661.1"/>
    </source>
</evidence>
<comment type="caution">
    <text evidence="1">The sequence shown here is derived from an EMBL/GenBank/DDBJ whole genome shotgun (WGS) entry which is preliminary data.</text>
</comment>
<dbReference type="EMBL" id="DVIU01000281">
    <property type="protein sequence ID" value="HIS37661.1"/>
    <property type="molecule type" value="Genomic_DNA"/>
</dbReference>
<dbReference type="AlphaFoldDB" id="A0A9D1F198"/>
<accession>A0A9D1F198</accession>
<reference evidence="1" key="2">
    <citation type="journal article" date="2021" name="PeerJ">
        <title>Extensive microbial diversity within the chicken gut microbiome revealed by metagenomics and culture.</title>
        <authorList>
            <person name="Gilroy R."/>
            <person name="Ravi A."/>
            <person name="Getino M."/>
            <person name="Pursley I."/>
            <person name="Horton D.L."/>
            <person name="Alikhan N.F."/>
            <person name="Baker D."/>
            <person name="Gharbi K."/>
            <person name="Hall N."/>
            <person name="Watson M."/>
            <person name="Adriaenssens E.M."/>
            <person name="Foster-Nyarko E."/>
            <person name="Jarju S."/>
            <person name="Secka A."/>
            <person name="Antonio M."/>
            <person name="Oren A."/>
            <person name="Chaudhuri R.R."/>
            <person name="La Ragione R."/>
            <person name="Hildebrand F."/>
            <person name="Pallen M.J."/>
        </authorList>
    </citation>
    <scope>NUCLEOTIDE SEQUENCE</scope>
    <source>
        <strain evidence="1">6276</strain>
    </source>
</reference>
<evidence type="ECO:0000313" key="2">
    <source>
        <dbReference type="Proteomes" id="UP000823928"/>
    </source>
</evidence>
<organism evidence="1 2">
    <name type="scientific">Candidatus Scatousia excrementigallinarum</name>
    <dbReference type="NCBI Taxonomy" id="2840935"/>
    <lineage>
        <taxon>Bacteria</taxon>
        <taxon>Candidatus Scatousia</taxon>
    </lineage>
</organism>
<name>A0A9D1F198_9BACT</name>